<comment type="caution">
    <text evidence="3">The sequence shown here is derived from an EMBL/GenBank/DDBJ whole genome shotgun (WGS) entry which is preliminary data.</text>
</comment>
<evidence type="ECO:0000259" key="2">
    <source>
        <dbReference type="Pfam" id="PF20236"/>
    </source>
</evidence>
<dbReference type="OrthoDB" id="2798132at2759"/>
<proteinExistence type="predicted"/>
<evidence type="ECO:0000256" key="1">
    <source>
        <dbReference type="SAM" id="MobiDB-lite"/>
    </source>
</evidence>
<evidence type="ECO:0000313" key="4">
    <source>
        <dbReference type="Proteomes" id="UP000298030"/>
    </source>
</evidence>
<organism evidence="3 4">
    <name type="scientific">Coprinellus micaceus</name>
    <name type="common">Glistening ink-cap mushroom</name>
    <name type="synonym">Coprinus micaceus</name>
    <dbReference type="NCBI Taxonomy" id="71717"/>
    <lineage>
        <taxon>Eukaryota</taxon>
        <taxon>Fungi</taxon>
        <taxon>Dikarya</taxon>
        <taxon>Basidiomycota</taxon>
        <taxon>Agaricomycotina</taxon>
        <taxon>Agaricomycetes</taxon>
        <taxon>Agaricomycetidae</taxon>
        <taxon>Agaricales</taxon>
        <taxon>Agaricineae</taxon>
        <taxon>Psathyrellaceae</taxon>
        <taxon>Coprinellus</taxon>
    </lineage>
</organism>
<reference evidence="3 4" key="1">
    <citation type="journal article" date="2019" name="Nat. Ecol. Evol.">
        <title>Megaphylogeny resolves global patterns of mushroom evolution.</title>
        <authorList>
            <person name="Varga T."/>
            <person name="Krizsan K."/>
            <person name="Foldi C."/>
            <person name="Dima B."/>
            <person name="Sanchez-Garcia M."/>
            <person name="Sanchez-Ramirez S."/>
            <person name="Szollosi G.J."/>
            <person name="Szarkandi J.G."/>
            <person name="Papp V."/>
            <person name="Albert L."/>
            <person name="Andreopoulos W."/>
            <person name="Angelini C."/>
            <person name="Antonin V."/>
            <person name="Barry K.W."/>
            <person name="Bougher N.L."/>
            <person name="Buchanan P."/>
            <person name="Buyck B."/>
            <person name="Bense V."/>
            <person name="Catcheside P."/>
            <person name="Chovatia M."/>
            <person name="Cooper J."/>
            <person name="Damon W."/>
            <person name="Desjardin D."/>
            <person name="Finy P."/>
            <person name="Geml J."/>
            <person name="Haridas S."/>
            <person name="Hughes K."/>
            <person name="Justo A."/>
            <person name="Karasinski D."/>
            <person name="Kautmanova I."/>
            <person name="Kiss B."/>
            <person name="Kocsube S."/>
            <person name="Kotiranta H."/>
            <person name="LaButti K.M."/>
            <person name="Lechner B.E."/>
            <person name="Liimatainen K."/>
            <person name="Lipzen A."/>
            <person name="Lukacs Z."/>
            <person name="Mihaltcheva S."/>
            <person name="Morgado L.N."/>
            <person name="Niskanen T."/>
            <person name="Noordeloos M.E."/>
            <person name="Ohm R.A."/>
            <person name="Ortiz-Santana B."/>
            <person name="Ovrebo C."/>
            <person name="Racz N."/>
            <person name="Riley R."/>
            <person name="Savchenko A."/>
            <person name="Shiryaev A."/>
            <person name="Soop K."/>
            <person name="Spirin V."/>
            <person name="Szebenyi C."/>
            <person name="Tomsovsky M."/>
            <person name="Tulloss R.E."/>
            <person name="Uehling J."/>
            <person name="Grigoriev I.V."/>
            <person name="Vagvolgyi C."/>
            <person name="Papp T."/>
            <person name="Martin F.M."/>
            <person name="Miettinen O."/>
            <person name="Hibbett D.S."/>
            <person name="Nagy L.G."/>
        </authorList>
    </citation>
    <scope>NUCLEOTIDE SEQUENCE [LARGE SCALE GENOMIC DNA]</scope>
    <source>
        <strain evidence="3 4">FP101781</strain>
    </source>
</reference>
<keyword evidence="4" id="KW-1185">Reference proteome</keyword>
<dbReference type="InterPro" id="IPR046528">
    <property type="entry name" value="DUF6593"/>
</dbReference>
<protein>
    <recommendedName>
        <fullName evidence="2">DUF6593 domain-containing protein</fullName>
    </recommendedName>
</protein>
<dbReference type="AlphaFoldDB" id="A0A4Y7TQ02"/>
<feature type="region of interest" description="Disordered" evidence="1">
    <location>
        <begin position="275"/>
        <end position="304"/>
    </location>
</feature>
<name>A0A4Y7TQ02_COPMI</name>
<evidence type="ECO:0000313" key="3">
    <source>
        <dbReference type="EMBL" id="TEB36253.1"/>
    </source>
</evidence>
<gene>
    <name evidence="3" type="ORF">FA13DRAFT_1240477</name>
</gene>
<sequence>MVLDRLLKTHARLSLCISQHQCNPYQIPALYTLPMRSQGRKTGQNRNLAETLAFSYFGTFGTVLHQALQRMDLQLVFPSSNLLDSPLTTLSGDVCYEISTTTTPGRLIPITRIYRLRDPIPLSERDKAVNLRDSMILGNDEASTGRQKLAEIHWKDTGLSSTLVYSHSLQSFDGVPAQTLLKKRNPLSLSQKCHFFTGNDGIKYRWKVIGSIGCVLTRDGEEVGRCLKRFIADGIFMGHTKFVLHLKPGSETLDMGMVLFTFLLVDNRRQQKDYGPLKWRKGHDDEGDGDADSGPEAESGEGGH</sequence>
<dbReference type="Proteomes" id="UP000298030">
    <property type="component" value="Unassembled WGS sequence"/>
</dbReference>
<feature type="compositionally biased region" description="Acidic residues" evidence="1">
    <location>
        <begin position="285"/>
        <end position="304"/>
    </location>
</feature>
<accession>A0A4Y7TQ02</accession>
<dbReference type="Pfam" id="PF20236">
    <property type="entry name" value="DUF6593"/>
    <property type="match status" value="1"/>
</dbReference>
<feature type="domain" description="DUF6593" evidence="2">
    <location>
        <begin position="87"/>
        <end position="270"/>
    </location>
</feature>
<dbReference type="EMBL" id="QPFP01000006">
    <property type="protein sequence ID" value="TEB36253.1"/>
    <property type="molecule type" value="Genomic_DNA"/>
</dbReference>